<keyword evidence="5" id="KW-0479">Metal-binding</keyword>
<dbReference type="PROSITE" id="PS00490">
    <property type="entry name" value="MOLYBDOPTERIN_PROK_2"/>
    <property type="match status" value="1"/>
</dbReference>
<evidence type="ECO:0000256" key="7">
    <source>
        <dbReference type="ARBA" id="ARBA00023002"/>
    </source>
</evidence>
<organism evidence="11 12">
    <name type="scientific">Caldiarchaeum subterraneum</name>
    <dbReference type="NCBI Taxonomy" id="311458"/>
    <lineage>
        <taxon>Archaea</taxon>
        <taxon>Nitrososphaerota</taxon>
        <taxon>Candidatus Caldarchaeales</taxon>
        <taxon>Candidatus Caldarchaeaceae</taxon>
        <taxon>Candidatus Caldarchaeum</taxon>
    </lineage>
</organism>
<keyword evidence="7" id="KW-0560">Oxidoreductase</keyword>
<dbReference type="Gene3D" id="2.20.25.90">
    <property type="entry name" value="ADC-like domains"/>
    <property type="match status" value="1"/>
</dbReference>
<dbReference type="InterPro" id="IPR006655">
    <property type="entry name" value="Mopterin_OxRdtase_prok_CS"/>
</dbReference>
<gene>
    <name evidence="11" type="ORF">EYH45_02295</name>
</gene>
<dbReference type="Pfam" id="PF00384">
    <property type="entry name" value="Molybdopterin"/>
    <property type="match status" value="1"/>
</dbReference>
<comment type="subcellular location">
    <subcellularLocation>
        <location evidence="2">Cell envelope</location>
    </subcellularLocation>
</comment>
<dbReference type="EMBL" id="DQVM01000041">
    <property type="protein sequence ID" value="HIQ29375.1"/>
    <property type="molecule type" value="Genomic_DNA"/>
</dbReference>
<evidence type="ECO:0000256" key="1">
    <source>
        <dbReference type="ARBA" id="ARBA00001966"/>
    </source>
</evidence>
<dbReference type="InterPro" id="IPR006657">
    <property type="entry name" value="MoPterin_dinucl-bd_dom"/>
</dbReference>
<evidence type="ECO:0000256" key="2">
    <source>
        <dbReference type="ARBA" id="ARBA00004196"/>
    </source>
</evidence>
<sequence length="1176" mass="132451">MASKSSRREFLKTTSLAALASGVALSAPTALAGSDSPVPFKKWKTQWKLGEIGNKMDILKAEATPAICPYCSMGCSIDLLTIGDRIIHSRGSSDSYINVGQLCPKGQAAFQLIENELRVLTPMIRTGPKPPVDEILNAKTWDELVNIVKKYPPNWRPVGWDEAFRYIAERLKSIYDRHRAETGAPRFEDGFYYRGNVTPLQMIGSSVMKNEEGYLDNKLAVFLGTNNFDSQYRKCHSSTVTALALTYGWGAETASIEDVALSSVVMFFSNPAEAHPLSFYYFLQAKERGATFIVCDPRFSRTATYADLWVPFRSGADTALLYYLLYYAFFERNPPIDQLAEFNDLMNRWNITREDLEDLKTVIREYDVNTVSRISGVPVEKLRKMAELYVENSGVTTNHRKHGIIQWAMGFTQHTNASVNIIRNAAIVQMLLGNVGYPGGGTHPFRGHSNVQGVTDVQFGPGGLPGYPAVPKSTLEIRVYQDWKLQGMPDAWEWEVPQWARDKPPFNAIKKPNKGEADLAKALRAWIFNGWRRMELTWGIFVGTDPETDPRNGRVITDLPIGAGSSETVWPRRALDGEIKAAFILGENPAVTNPNAKIIWSGLASLELLVVADLFETETAWFADVLLPAAAWAEKEGVFTDGNRVLQWSYKALEPKGLSRPDYWIYTKLFEYLRRAGVIILPSELAGKKVEKVRFVKRGKVLEIYDRALDPDASWNYRGGDGAAFPVSPVEAEVNPRLIAREINFAMLIYQGLWDPIRDEFTPERRGVNLREEHEIDGVFSKEFKIFKNWGCSWPKNVRLLYNLDSLKKVLGKTVKIVAAGREWEVTGETGEILDEFTGEYRPFAVPGHNFFIPKIFRRRLSGVADLFGGVDMNKLIKEGKAEVIGKFVIEEGGEPKAVSFEEFVAKTGMKYLWANDTLYIDDKAQEIAKGLVKRPFFSGKSYREAKASIDAFKRRFREAYNQTRDIARAVEAVIDEFGRWYPDYNFQWPIHTEPVEAPDMELQFEYPTIAWLHPHNLKVLFEQPDVVKTMPVGVAHDVSILDAVEGELVVMTSHRLTETFHSGAMTRNVPYLAEMVPEPYVQIPTKLANKIGVRSGDFVILETARGSLRMRAFVTEGTAYLNVNGKELPIVSLHWSFSFSGLVTGAQANFLNPDVVDVKTTIQESKAWVGKIRRG</sequence>
<dbReference type="SUPFAM" id="SSF53706">
    <property type="entry name" value="Formate dehydrogenase/DMSO reductase, domains 1-3"/>
    <property type="match status" value="1"/>
</dbReference>
<dbReference type="PANTHER" id="PTHR43598">
    <property type="entry name" value="TUNGSTEN-CONTAINING FORMYLMETHANOFURAN DEHYDROGENASE 2 SUBUNIT B"/>
    <property type="match status" value="1"/>
</dbReference>
<dbReference type="GO" id="GO:0043546">
    <property type="term" value="F:molybdopterin cofactor binding"/>
    <property type="evidence" value="ECO:0007669"/>
    <property type="project" value="InterPro"/>
</dbReference>
<dbReference type="Gene3D" id="3.40.50.740">
    <property type="match status" value="2"/>
</dbReference>
<keyword evidence="4" id="KW-0004">4Fe-4S</keyword>
<evidence type="ECO:0000256" key="6">
    <source>
        <dbReference type="ARBA" id="ARBA00022729"/>
    </source>
</evidence>
<dbReference type="SMART" id="SM00926">
    <property type="entry name" value="Molybdop_Fe4S4"/>
    <property type="match status" value="1"/>
</dbReference>
<keyword evidence="9" id="KW-0411">Iron-sulfur</keyword>
<dbReference type="Pfam" id="PF01568">
    <property type="entry name" value="Molydop_binding"/>
    <property type="match status" value="1"/>
</dbReference>
<proteinExistence type="inferred from homology"/>
<evidence type="ECO:0000256" key="5">
    <source>
        <dbReference type="ARBA" id="ARBA00022723"/>
    </source>
</evidence>
<dbReference type="GO" id="GO:0016491">
    <property type="term" value="F:oxidoreductase activity"/>
    <property type="evidence" value="ECO:0007669"/>
    <property type="project" value="UniProtKB-KW"/>
</dbReference>
<evidence type="ECO:0000313" key="12">
    <source>
        <dbReference type="Proteomes" id="UP000608579"/>
    </source>
</evidence>
<dbReference type="InterPro" id="IPR006656">
    <property type="entry name" value="Mopterin_OxRdtase"/>
</dbReference>
<evidence type="ECO:0000259" key="10">
    <source>
        <dbReference type="PROSITE" id="PS51669"/>
    </source>
</evidence>
<evidence type="ECO:0000256" key="8">
    <source>
        <dbReference type="ARBA" id="ARBA00023004"/>
    </source>
</evidence>
<dbReference type="PROSITE" id="PS51318">
    <property type="entry name" value="TAT"/>
    <property type="match status" value="1"/>
</dbReference>
<keyword evidence="6" id="KW-0732">Signal</keyword>
<dbReference type="InterPro" id="IPR006963">
    <property type="entry name" value="Mopterin_OxRdtase_4Fe-4S_dom"/>
</dbReference>
<evidence type="ECO:0000256" key="4">
    <source>
        <dbReference type="ARBA" id="ARBA00022485"/>
    </source>
</evidence>
<dbReference type="Pfam" id="PF04879">
    <property type="entry name" value="Molybdop_Fe4S4"/>
    <property type="match status" value="1"/>
</dbReference>
<dbReference type="PROSITE" id="PS51669">
    <property type="entry name" value="4FE4S_MOW_BIS_MGD"/>
    <property type="match status" value="1"/>
</dbReference>
<dbReference type="InterPro" id="IPR009010">
    <property type="entry name" value="Asp_de-COase-like_dom_sf"/>
</dbReference>
<dbReference type="PANTHER" id="PTHR43598:SF5">
    <property type="entry name" value="DMSO REDUCTASE CHAIN A"/>
    <property type="match status" value="1"/>
</dbReference>
<comment type="cofactor">
    <cofactor evidence="1">
        <name>[4Fe-4S] cluster</name>
        <dbReference type="ChEBI" id="CHEBI:49883"/>
    </cofactor>
</comment>
<dbReference type="Proteomes" id="UP000608579">
    <property type="component" value="Unassembled WGS sequence"/>
</dbReference>
<evidence type="ECO:0000256" key="3">
    <source>
        <dbReference type="ARBA" id="ARBA00010312"/>
    </source>
</evidence>
<dbReference type="PROSITE" id="PS00551">
    <property type="entry name" value="MOLYBDOPTERIN_PROK_1"/>
    <property type="match status" value="1"/>
</dbReference>
<evidence type="ECO:0000313" key="11">
    <source>
        <dbReference type="EMBL" id="HIQ29375.1"/>
    </source>
</evidence>
<dbReference type="InterPro" id="IPR006311">
    <property type="entry name" value="TAT_signal"/>
</dbReference>
<evidence type="ECO:0000256" key="9">
    <source>
        <dbReference type="ARBA" id="ARBA00023014"/>
    </source>
</evidence>
<dbReference type="GO" id="GO:0051539">
    <property type="term" value="F:4 iron, 4 sulfur cluster binding"/>
    <property type="evidence" value="ECO:0007669"/>
    <property type="project" value="UniProtKB-KW"/>
</dbReference>
<feature type="domain" description="4Fe-4S Mo/W bis-MGD-type" evidence="10">
    <location>
        <begin position="61"/>
        <end position="117"/>
    </location>
</feature>
<name>A0A833EC11_CALS0</name>
<dbReference type="GO" id="GO:0046872">
    <property type="term" value="F:metal ion binding"/>
    <property type="evidence" value="ECO:0007669"/>
    <property type="project" value="UniProtKB-KW"/>
</dbReference>
<dbReference type="SUPFAM" id="SSF50692">
    <property type="entry name" value="ADC-like"/>
    <property type="match status" value="1"/>
</dbReference>
<dbReference type="Gene3D" id="3.40.228.10">
    <property type="entry name" value="Dimethylsulfoxide Reductase, domain 2"/>
    <property type="match status" value="1"/>
</dbReference>
<reference evidence="11" key="1">
    <citation type="journal article" date="2020" name="ISME J.">
        <title>Gammaproteobacteria mediating utilization of methyl-, sulfur- and petroleum organic compounds in deep ocean hydrothermal plumes.</title>
        <authorList>
            <person name="Zhou Z."/>
            <person name="Liu Y."/>
            <person name="Pan J."/>
            <person name="Cron B.R."/>
            <person name="Toner B.M."/>
            <person name="Anantharaman K."/>
            <person name="Breier J.A."/>
            <person name="Dick G.J."/>
            <person name="Li M."/>
        </authorList>
    </citation>
    <scope>NUCLEOTIDE SEQUENCE</scope>
    <source>
        <strain evidence="11">SZUA-1515</strain>
    </source>
</reference>
<protein>
    <submittedName>
        <fullName evidence="11">Formate dehydrogenase</fullName>
    </submittedName>
</protein>
<dbReference type="AlphaFoldDB" id="A0A833EC11"/>
<accession>A0A833EC11</accession>
<dbReference type="InterPro" id="IPR027467">
    <property type="entry name" value="MopterinOxRdtase_cofactor_BS"/>
</dbReference>
<keyword evidence="8" id="KW-0408">Iron</keyword>
<comment type="caution">
    <text evidence="11">The sequence shown here is derived from an EMBL/GenBank/DDBJ whole genome shotgun (WGS) entry which is preliminary data.</text>
</comment>
<dbReference type="Gene3D" id="2.40.40.20">
    <property type="match status" value="1"/>
</dbReference>
<comment type="similarity">
    <text evidence="3">Belongs to the prokaryotic molybdopterin-containing oxidoreductase family.</text>
</comment>